<reference evidence="2 3" key="1">
    <citation type="submission" date="2016-10" db="EMBL/GenBank/DDBJ databases">
        <authorList>
            <person name="de Groot N.N."/>
        </authorList>
    </citation>
    <scope>NUCLEOTIDE SEQUENCE [LARGE SCALE GENOMIC DNA]</scope>
    <source>
        <strain evidence="2 3">CGMCC 1.6133</strain>
    </source>
</reference>
<dbReference type="Pfam" id="PF13579">
    <property type="entry name" value="Glyco_trans_4_4"/>
    <property type="match status" value="1"/>
</dbReference>
<accession>A0A1G8QZ37</accession>
<dbReference type="GO" id="GO:0016757">
    <property type="term" value="F:glycosyltransferase activity"/>
    <property type="evidence" value="ECO:0007669"/>
    <property type="project" value="UniProtKB-ARBA"/>
</dbReference>
<name>A0A1G8QZ37_9GAMM</name>
<dbReference type="STRING" id="376427.SAMN04487954_10327"/>
<gene>
    <name evidence="2" type="ORF">SAMN04487954_10327</name>
</gene>
<proteinExistence type="predicted"/>
<dbReference type="Pfam" id="PF13692">
    <property type="entry name" value="Glyco_trans_1_4"/>
    <property type="match status" value="1"/>
</dbReference>
<dbReference type="PANTHER" id="PTHR12526:SF622">
    <property type="entry name" value="GLYCOSYLTRANSFERASE (GROUP I)"/>
    <property type="match status" value="1"/>
</dbReference>
<keyword evidence="2" id="KW-0808">Transferase</keyword>
<sequence>MAWVRLPPYPDAHSKKRVLNWFRFAWLLRKLPGAIAERPDAILYSSPSLVGFLGAQRLAKRFEVPLIFEVRDIWPLTLMQVGGYSLRHPLMQLLQWIEDKAYRDSDRVISNLQNAVEHMQTRGMDPAKFSWVPNGFSMGEVSQPEPLDPATVAQLPQGKFVVGYTGTLGVANALGTLLEAAERLKERDDTAFVLVGGGKERNALQRQVFELGLDNVVFIDPIPKVQIQSMLAHFDVCFIGWRDEMIYRFGIGANKIPEYLYSATPILHSFSGKCDPVEEAGAGITTPAEDPDSIASAVLKLKSLPDSERKEMGRRGRAYSLEKHDYSVLALKLSEVLLGAIREKNS</sequence>
<dbReference type="InterPro" id="IPR028098">
    <property type="entry name" value="Glyco_trans_4-like_N"/>
</dbReference>
<evidence type="ECO:0000313" key="3">
    <source>
        <dbReference type="Proteomes" id="UP000198525"/>
    </source>
</evidence>
<dbReference type="CDD" id="cd03794">
    <property type="entry name" value="GT4_WbuB-like"/>
    <property type="match status" value="1"/>
</dbReference>
<dbReference type="AlphaFoldDB" id="A0A1G8QZ37"/>
<dbReference type="SUPFAM" id="SSF53756">
    <property type="entry name" value="UDP-Glycosyltransferase/glycogen phosphorylase"/>
    <property type="match status" value="1"/>
</dbReference>
<evidence type="ECO:0000313" key="2">
    <source>
        <dbReference type="EMBL" id="SDJ09585.1"/>
    </source>
</evidence>
<dbReference type="EMBL" id="FNES01000003">
    <property type="protein sequence ID" value="SDJ09585.1"/>
    <property type="molecule type" value="Genomic_DNA"/>
</dbReference>
<dbReference type="Gene3D" id="3.40.50.2000">
    <property type="entry name" value="Glycogen Phosphorylase B"/>
    <property type="match status" value="2"/>
</dbReference>
<organism evidence="2 3">
    <name type="scientific">Billgrantia gudaonensis</name>
    <dbReference type="NCBI Taxonomy" id="376427"/>
    <lineage>
        <taxon>Bacteria</taxon>
        <taxon>Pseudomonadati</taxon>
        <taxon>Pseudomonadota</taxon>
        <taxon>Gammaproteobacteria</taxon>
        <taxon>Oceanospirillales</taxon>
        <taxon>Halomonadaceae</taxon>
        <taxon>Billgrantia</taxon>
    </lineage>
</organism>
<feature type="domain" description="Glycosyltransferase subfamily 4-like N-terminal" evidence="1">
    <location>
        <begin position="4"/>
        <end position="135"/>
    </location>
</feature>
<dbReference type="Proteomes" id="UP000198525">
    <property type="component" value="Unassembled WGS sequence"/>
</dbReference>
<evidence type="ECO:0000259" key="1">
    <source>
        <dbReference type="Pfam" id="PF13579"/>
    </source>
</evidence>
<protein>
    <submittedName>
        <fullName evidence="2">Glycosyltransferase involved in cell wall bisynthesis</fullName>
    </submittedName>
</protein>
<dbReference type="PANTHER" id="PTHR12526">
    <property type="entry name" value="GLYCOSYLTRANSFERASE"/>
    <property type="match status" value="1"/>
</dbReference>
<keyword evidence="3" id="KW-1185">Reference proteome</keyword>